<evidence type="ECO:0000256" key="2">
    <source>
        <dbReference type="SAM" id="MobiDB-lite"/>
    </source>
</evidence>
<dbReference type="STRING" id="83765.SAMN05660284_02160"/>
<dbReference type="GO" id="GO:0032153">
    <property type="term" value="C:cell division site"/>
    <property type="evidence" value="ECO:0007669"/>
    <property type="project" value="TreeGrafter"/>
</dbReference>
<dbReference type="GO" id="GO:0009279">
    <property type="term" value="C:cell outer membrane"/>
    <property type="evidence" value="ECO:0007669"/>
    <property type="project" value="TreeGrafter"/>
</dbReference>
<dbReference type="CDD" id="cd12797">
    <property type="entry name" value="M23_peptidase"/>
    <property type="match status" value="1"/>
</dbReference>
<dbReference type="InterPro" id="IPR018392">
    <property type="entry name" value="LysM"/>
</dbReference>
<dbReference type="PANTHER" id="PTHR21666:SF263">
    <property type="entry name" value="MUREIN HYDROLASE ACTIVATOR NLPD"/>
    <property type="match status" value="1"/>
</dbReference>
<feature type="region of interest" description="Disordered" evidence="2">
    <location>
        <begin position="27"/>
        <end position="59"/>
    </location>
</feature>
<evidence type="ECO:0000313" key="5">
    <source>
        <dbReference type="EMBL" id="SFN73962.1"/>
    </source>
</evidence>
<evidence type="ECO:0000313" key="6">
    <source>
        <dbReference type="Proteomes" id="UP000242869"/>
    </source>
</evidence>
<dbReference type="SUPFAM" id="SSF54106">
    <property type="entry name" value="LysM domain"/>
    <property type="match status" value="1"/>
</dbReference>
<name>A0A1I5BH12_9NEIS</name>
<feature type="domain" description="LysM" evidence="4">
    <location>
        <begin position="59"/>
        <end position="103"/>
    </location>
</feature>
<protein>
    <submittedName>
        <fullName evidence="5">Lipoprotein NlpD</fullName>
    </submittedName>
</protein>
<dbReference type="EMBL" id="FOVE01000016">
    <property type="protein sequence ID" value="SFN73962.1"/>
    <property type="molecule type" value="Genomic_DNA"/>
</dbReference>
<proteinExistence type="inferred from homology"/>
<keyword evidence="3" id="KW-0732">Signal</keyword>
<dbReference type="Pfam" id="PF01476">
    <property type="entry name" value="LysM"/>
    <property type="match status" value="1"/>
</dbReference>
<evidence type="ECO:0000259" key="4">
    <source>
        <dbReference type="PROSITE" id="PS51782"/>
    </source>
</evidence>
<comment type="similarity">
    <text evidence="1">Belongs to the E.coli NlpD/Haemophilus LppB family.</text>
</comment>
<dbReference type="PROSITE" id="PS51257">
    <property type="entry name" value="PROKAR_LIPOPROTEIN"/>
    <property type="match status" value="1"/>
</dbReference>
<keyword evidence="6" id="KW-1185">Reference proteome</keyword>
<dbReference type="Gene3D" id="3.10.350.10">
    <property type="entry name" value="LysM domain"/>
    <property type="match status" value="1"/>
</dbReference>
<dbReference type="InterPro" id="IPR036779">
    <property type="entry name" value="LysM_dom_sf"/>
</dbReference>
<gene>
    <name evidence="5" type="ORF">SAMN05660284_02160</name>
</gene>
<dbReference type="Gene3D" id="2.70.70.10">
    <property type="entry name" value="Glucose Permease (Domain IIA)"/>
    <property type="match status" value="1"/>
</dbReference>
<dbReference type="InterPro" id="IPR016047">
    <property type="entry name" value="M23ase_b-sheet_dom"/>
</dbReference>
<dbReference type="Pfam" id="PF01551">
    <property type="entry name" value="Peptidase_M23"/>
    <property type="match status" value="1"/>
</dbReference>
<dbReference type="PROSITE" id="PS51782">
    <property type="entry name" value="LYSM"/>
    <property type="match status" value="1"/>
</dbReference>
<dbReference type="InterPro" id="IPR050570">
    <property type="entry name" value="Cell_wall_metabolism_enzyme"/>
</dbReference>
<keyword evidence="5" id="KW-0449">Lipoprotein</keyword>
<reference evidence="6" key="1">
    <citation type="submission" date="2016-10" db="EMBL/GenBank/DDBJ databases">
        <authorList>
            <person name="Varghese N."/>
            <person name="Submissions S."/>
        </authorList>
    </citation>
    <scope>NUCLEOTIDE SEQUENCE [LARGE SCALE GENOMIC DNA]</scope>
    <source>
        <strain evidence="6">DSM 6150</strain>
    </source>
</reference>
<dbReference type="InterPro" id="IPR011055">
    <property type="entry name" value="Dup_hybrid_motif"/>
</dbReference>
<dbReference type="SUPFAM" id="SSF51261">
    <property type="entry name" value="Duplicated hybrid motif"/>
    <property type="match status" value="1"/>
</dbReference>
<feature type="signal peptide" evidence="3">
    <location>
        <begin position="1"/>
        <end position="20"/>
    </location>
</feature>
<evidence type="ECO:0000256" key="1">
    <source>
        <dbReference type="ARBA" id="ARBA00038420"/>
    </source>
</evidence>
<sequence length="328" mass="34928">MRRIPSLLSLLLLAGCAAQHAPAPILERPIPSRGSQNTIKPVPSASSVAVSRSDDGRPGTYTVKKGDTLYRIAFEHGFSYRDLAAWNNLANPDDIKVDQVLRLTSPGESADGVEVRPLQDTARSAPAVTSAKPMETLAYPKAIKQPYSQKNAESIGKLAEGGSARTAVASRAAATHASSPSTVKIVPAEKKSAASETTPAMQNGNSGHDWISPTPGKLLKSFSDETKGVDIGGKMGQSIVASGAGKVVYAGSGLRGYGKMVILKHNNEYLSAYAHNSKLLVKEGDVVKRGEKIAEMGNTDTDRVKLHFEIRRFGKPVDPTKFITVDRP</sequence>
<feature type="compositionally biased region" description="Low complexity" evidence="2">
    <location>
        <begin position="41"/>
        <end position="51"/>
    </location>
</feature>
<dbReference type="Proteomes" id="UP000242869">
    <property type="component" value="Unassembled WGS sequence"/>
</dbReference>
<evidence type="ECO:0000256" key="3">
    <source>
        <dbReference type="SAM" id="SignalP"/>
    </source>
</evidence>
<organism evidence="5 6">
    <name type="scientific">Formivibrio citricus</name>
    <dbReference type="NCBI Taxonomy" id="83765"/>
    <lineage>
        <taxon>Bacteria</taxon>
        <taxon>Pseudomonadati</taxon>
        <taxon>Pseudomonadota</taxon>
        <taxon>Betaproteobacteria</taxon>
        <taxon>Neisseriales</taxon>
        <taxon>Chitinibacteraceae</taxon>
        <taxon>Formivibrio</taxon>
    </lineage>
</organism>
<dbReference type="PANTHER" id="PTHR21666">
    <property type="entry name" value="PEPTIDASE-RELATED"/>
    <property type="match status" value="1"/>
</dbReference>
<dbReference type="CDD" id="cd00118">
    <property type="entry name" value="LysM"/>
    <property type="match status" value="1"/>
</dbReference>
<dbReference type="SMART" id="SM00257">
    <property type="entry name" value="LysM"/>
    <property type="match status" value="1"/>
</dbReference>
<dbReference type="GO" id="GO:0004222">
    <property type="term" value="F:metalloendopeptidase activity"/>
    <property type="evidence" value="ECO:0007669"/>
    <property type="project" value="TreeGrafter"/>
</dbReference>
<accession>A0A1I5BH12</accession>
<dbReference type="AlphaFoldDB" id="A0A1I5BH12"/>
<feature type="chain" id="PRO_5017229220" evidence="3">
    <location>
        <begin position="21"/>
        <end position="328"/>
    </location>
</feature>